<dbReference type="RefSeq" id="WP_161823793.1">
    <property type="nucleotide sequence ID" value="NZ_WVIC01000003.1"/>
</dbReference>
<sequence length="79" mass="8593">MERIKVTVTVRDAHLGQIETVAQKLADLGLAIEQTLPTIGVITGTVRSEQVQALRQVSEVELVAAEQSYRLPPPSSNIQ</sequence>
<dbReference type="EMBL" id="WVIC01000003">
    <property type="protein sequence ID" value="NCJ05311.1"/>
    <property type="molecule type" value="Genomic_DNA"/>
</dbReference>
<protein>
    <submittedName>
        <fullName evidence="1">Ketohydroxyglutarate aldolase</fullName>
    </submittedName>
</protein>
<evidence type="ECO:0000313" key="2">
    <source>
        <dbReference type="Proteomes" id="UP000607397"/>
    </source>
</evidence>
<name>A0A8K1ZWA8_9CYAN</name>
<reference evidence="1" key="1">
    <citation type="submission" date="2019-12" db="EMBL/GenBank/DDBJ databases">
        <title>High-Quality draft genome sequences of three cyanobacteria isolated from the limestone walls of the Old Cathedral of Coimbra.</title>
        <authorList>
            <person name="Tiago I."/>
            <person name="Soares F."/>
            <person name="Portugal A."/>
        </authorList>
    </citation>
    <scope>NUCLEOTIDE SEQUENCE [LARGE SCALE GENOMIC DNA]</scope>
    <source>
        <strain evidence="1">C</strain>
    </source>
</reference>
<keyword evidence="2" id="KW-1185">Reference proteome</keyword>
<comment type="caution">
    <text evidence="1">The sequence shown here is derived from an EMBL/GenBank/DDBJ whole genome shotgun (WGS) entry which is preliminary data.</text>
</comment>
<proteinExistence type="predicted"/>
<organism evidence="1 2">
    <name type="scientific">Petrachloros mirabilis ULC683</name>
    <dbReference type="NCBI Taxonomy" id="2781853"/>
    <lineage>
        <taxon>Bacteria</taxon>
        <taxon>Bacillati</taxon>
        <taxon>Cyanobacteriota</taxon>
        <taxon>Cyanophyceae</taxon>
        <taxon>Synechococcales</taxon>
        <taxon>Petrachlorosaceae</taxon>
        <taxon>Petrachloros</taxon>
        <taxon>Petrachloros mirabilis</taxon>
    </lineage>
</organism>
<dbReference type="AlphaFoldDB" id="A0A8K1ZWA8"/>
<dbReference type="Proteomes" id="UP000607397">
    <property type="component" value="Unassembled WGS sequence"/>
</dbReference>
<accession>A0A8K1ZWA8</accession>
<evidence type="ECO:0000313" key="1">
    <source>
        <dbReference type="EMBL" id="NCJ05311.1"/>
    </source>
</evidence>
<gene>
    <name evidence="1" type="ORF">GS597_02030</name>
</gene>